<dbReference type="OrthoDB" id="8904098at2759"/>
<dbReference type="EMBL" id="RWGY01000029">
    <property type="protein sequence ID" value="TVU18847.1"/>
    <property type="molecule type" value="Genomic_DNA"/>
</dbReference>
<reference evidence="2 3" key="1">
    <citation type="journal article" date="2019" name="Sci. Rep.">
        <title>A high-quality genome of Eragrostis curvula grass provides insights into Poaceae evolution and supports new strategies to enhance forage quality.</title>
        <authorList>
            <person name="Carballo J."/>
            <person name="Santos B.A.C.M."/>
            <person name="Zappacosta D."/>
            <person name="Garbus I."/>
            <person name="Selva J.P."/>
            <person name="Gallo C.A."/>
            <person name="Diaz A."/>
            <person name="Albertini E."/>
            <person name="Caccamo M."/>
            <person name="Echenique V."/>
        </authorList>
    </citation>
    <scope>NUCLEOTIDE SEQUENCE [LARGE SCALE GENOMIC DNA]</scope>
    <source>
        <strain evidence="3">cv. Victoria</strain>
        <tissue evidence="2">Leaf</tissue>
    </source>
</reference>
<dbReference type="Gramene" id="TVU18847">
    <property type="protein sequence ID" value="TVU18847"/>
    <property type="gene ID" value="EJB05_34962"/>
</dbReference>
<keyword evidence="1" id="KW-0732">Signal</keyword>
<accession>A0A5J9U5U7</accession>
<feature type="non-terminal residue" evidence="2">
    <location>
        <position position="1"/>
    </location>
</feature>
<name>A0A5J9U5U7_9POAL</name>
<feature type="chain" id="PRO_5023877797" evidence="1">
    <location>
        <begin position="19"/>
        <end position="63"/>
    </location>
</feature>
<proteinExistence type="predicted"/>
<sequence length="63" mass="6564">MSVLWLVIPLGIAGAGEGVHFLGNMAFYYQEFSKALGNMAKAGHGAAARAARVHGPQAAEIHT</sequence>
<evidence type="ECO:0000313" key="3">
    <source>
        <dbReference type="Proteomes" id="UP000324897"/>
    </source>
</evidence>
<gene>
    <name evidence="2" type="ORF">EJB05_34962</name>
</gene>
<evidence type="ECO:0000313" key="2">
    <source>
        <dbReference type="EMBL" id="TVU18847.1"/>
    </source>
</evidence>
<dbReference type="Proteomes" id="UP000324897">
    <property type="component" value="Chromosome 7"/>
</dbReference>
<protein>
    <submittedName>
        <fullName evidence="2">Uncharacterized protein</fullName>
    </submittedName>
</protein>
<organism evidence="2 3">
    <name type="scientific">Eragrostis curvula</name>
    <name type="common">weeping love grass</name>
    <dbReference type="NCBI Taxonomy" id="38414"/>
    <lineage>
        <taxon>Eukaryota</taxon>
        <taxon>Viridiplantae</taxon>
        <taxon>Streptophyta</taxon>
        <taxon>Embryophyta</taxon>
        <taxon>Tracheophyta</taxon>
        <taxon>Spermatophyta</taxon>
        <taxon>Magnoliopsida</taxon>
        <taxon>Liliopsida</taxon>
        <taxon>Poales</taxon>
        <taxon>Poaceae</taxon>
        <taxon>PACMAD clade</taxon>
        <taxon>Chloridoideae</taxon>
        <taxon>Eragrostideae</taxon>
        <taxon>Eragrostidinae</taxon>
        <taxon>Eragrostis</taxon>
    </lineage>
</organism>
<evidence type="ECO:0000256" key="1">
    <source>
        <dbReference type="SAM" id="SignalP"/>
    </source>
</evidence>
<dbReference type="AlphaFoldDB" id="A0A5J9U5U7"/>
<comment type="caution">
    <text evidence="2">The sequence shown here is derived from an EMBL/GenBank/DDBJ whole genome shotgun (WGS) entry which is preliminary data.</text>
</comment>
<keyword evidence="3" id="KW-1185">Reference proteome</keyword>
<feature type="signal peptide" evidence="1">
    <location>
        <begin position="1"/>
        <end position="18"/>
    </location>
</feature>